<organism evidence="2 3">
    <name type="scientific">Floricoccus tropicus</name>
    <dbReference type="NCBI Taxonomy" id="1859473"/>
    <lineage>
        <taxon>Bacteria</taxon>
        <taxon>Bacillati</taxon>
        <taxon>Bacillota</taxon>
        <taxon>Bacilli</taxon>
        <taxon>Lactobacillales</taxon>
        <taxon>Streptococcaceae</taxon>
        <taxon>Floricoccus</taxon>
    </lineage>
</organism>
<keyword evidence="3" id="KW-1185">Reference proteome</keyword>
<dbReference type="InterPro" id="IPR029068">
    <property type="entry name" value="Glyas_Bleomycin-R_OHBP_Dase"/>
</dbReference>
<evidence type="ECO:0000259" key="1">
    <source>
        <dbReference type="PROSITE" id="PS51819"/>
    </source>
</evidence>
<dbReference type="STRING" id="1859473.BG261_03525"/>
<sequence length="116" mass="12733">MLYVENVAASAAFWNAIGFIVTETEDFSGAKLVTIKPTLDSNTIFNLYDIEQVRMMSPEVADNKPSVLFHSSDLEALNLKIEAAGGQTSDIMTFDNGVRVTNFADIEGTYFAVIED</sequence>
<dbReference type="SUPFAM" id="SSF54593">
    <property type="entry name" value="Glyoxalase/Bleomycin resistance protein/Dihydroxybiphenyl dioxygenase"/>
    <property type="match status" value="1"/>
</dbReference>
<accession>A0A1E8GN71</accession>
<dbReference type="EMBL" id="MKIR01000012">
    <property type="protein sequence ID" value="OFI49695.1"/>
    <property type="molecule type" value="Genomic_DNA"/>
</dbReference>
<comment type="caution">
    <text evidence="2">The sequence shown here is derived from an EMBL/GenBank/DDBJ whole genome shotgun (WGS) entry which is preliminary data.</text>
</comment>
<dbReference type="PANTHER" id="PTHR36437:SF2">
    <property type="entry name" value="GLYOXALASE_BLEOMYCIN RESISTANCE PROTEIN_DIOXYGENASE"/>
    <property type="match status" value="1"/>
</dbReference>
<dbReference type="PROSITE" id="PS51819">
    <property type="entry name" value="VOC"/>
    <property type="match status" value="1"/>
</dbReference>
<reference evidence="2" key="1">
    <citation type="submission" date="2016-09" db="EMBL/GenBank/DDBJ databases">
        <authorList>
            <person name="Capua I."/>
            <person name="De Benedictis P."/>
            <person name="Joannis T."/>
            <person name="Lombin L.H."/>
            <person name="Cattoli G."/>
        </authorList>
    </citation>
    <scope>NUCLEOTIDE SEQUENCE</scope>
    <source>
        <strain evidence="2">DF1</strain>
    </source>
</reference>
<gene>
    <name evidence="2" type="ORF">BG261_03525</name>
</gene>
<evidence type="ECO:0000313" key="3">
    <source>
        <dbReference type="Proteomes" id="UP000178622"/>
    </source>
</evidence>
<name>A0A1E8GN71_9LACT</name>
<protein>
    <recommendedName>
        <fullName evidence="1">VOC domain-containing protein</fullName>
    </recommendedName>
</protein>
<dbReference type="PANTHER" id="PTHR36437">
    <property type="entry name" value="GLYOXALASE/BLEOMYCIN RESISTANCE PROTEIN/DIOXYGENASE"/>
    <property type="match status" value="1"/>
</dbReference>
<evidence type="ECO:0000313" key="2">
    <source>
        <dbReference type="EMBL" id="OFI49695.1"/>
    </source>
</evidence>
<dbReference type="InterPro" id="IPR037523">
    <property type="entry name" value="VOC_core"/>
</dbReference>
<dbReference type="AlphaFoldDB" id="A0A1E8GN71"/>
<reference evidence="2" key="2">
    <citation type="journal article" date="2017" name="Int. J. Syst. Evol. Microbiol.">
        <title>Floricoccus tropicus gen. nov., sp. nov. and Floricoccus penangensis sp. nov. isolated from fresh flowers of durian tree and hibiscus.</title>
        <authorList>
            <person name="Chuah L.O."/>
            <person name="Yap K.P."/>
            <person name="Shamila-Syuhada A.K."/>
            <person name="Thong K.L."/>
            <person name="Ahmad R."/>
            <person name="Liong M.T."/>
            <person name="Rusul G."/>
        </authorList>
    </citation>
    <scope>NUCLEOTIDE SEQUENCE</scope>
    <source>
        <strain evidence="2">DF1</strain>
    </source>
</reference>
<feature type="domain" description="VOC" evidence="1">
    <location>
        <begin position="1"/>
        <end position="116"/>
    </location>
</feature>
<dbReference type="Proteomes" id="UP000178622">
    <property type="component" value="Unassembled WGS sequence"/>
</dbReference>
<dbReference type="Gene3D" id="3.10.180.10">
    <property type="entry name" value="2,3-Dihydroxybiphenyl 1,2-Dioxygenase, domain 1"/>
    <property type="match status" value="1"/>
</dbReference>
<proteinExistence type="predicted"/>